<name>A0A0U4WKB6_9BACL</name>
<protein>
    <submittedName>
        <fullName evidence="5">Matrixin</fullName>
    </submittedName>
</protein>
<dbReference type="Gene3D" id="3.40.390.10">
    <property type="entry name" value="Collagenase (Catalytic Domain)"/>
    <property type="match status" value="1"/>
</dbReference>
<dbReference type="PRINTS" id="PR00138">
    <property type="entry name" value="MATRIXIN"/>
</dbReference>
<dbReference type="InterPro" id="IPR006026">
    <property type="entry name" value="Peptidase_Metallo"/>
</dbReference>
<dbReference type="SUPFAM" id="SSF55486">
    <property type="entry name" value="Metalloproteases ('zincins'), catalytic domain"/>
    <property type="match status" value="1"/>
</dbReference>
<keyword evidence="2" id="KW-0479">Metal-binding</keyword>
<dbReference type="InterPro" id="IPR001818">
    <property type="entry name" value="Pept_M10_metallopeptidase"/>
</dbReference>
<evidence type="ECO:0000313" key="6">
    <source>
        <dbReference type="Proteomes" id="UP000217696"/>
    </source>
</evidence>
<sequence length="181" mass="19376">MKKTLFLIALITVMAFSSSSVFAYHLLGGKWASANPVTWYYDSYIGSNAKTAASAGATEWNSVAYSKVKFSNVSAGKLYITEVNDSTADYDGICNMSPNTYAGTYTSGTITFNKAKTTTYNISGALSSVATHEMGHALGLAHSDGKVIMNPYTFGTGSRYGDYKLTTPQSDDIAGIKILYP</sequence>
<dbReference type="GO" id="GO:0008270">
    <property type="term" value="F:zinc ion binding"/>
    <property type="evidence" value="ECO:0007669"/>
    <property type="project" value="InterPro"/>
</dbReference>
<dbReference type="SMART" id="SM00235">
    <property type="entry name" value="ZnMc"/>
    <property type="match status" value="1"/>
</dbReference>
<keyword evidence="1" id="KW-0645">Protease</keyword>
<dbReference type="GO" id="GO:0006508">
    <property type="term" value="P:proteolysis"/>
    <property type="evidence" value="ECO:0007669"/>
    <property type="project" value="UniProtKB-KW"/>
</dbReference>
<dbReference type="EMBL" id="AP017312">
    <property type="protein sequence ID" value="BAU28939.1"/>
    <property type="molecule type" value="Genomic_DNA"/>
</dbReference>
<dbReference type="Pfam" id="PF00413">
    <property type="entry name" value="Peptidase_M10"/>
    <property type="match status" value="1"/>
</dbReference>
<dbReference type="GO" id="GO:0004222">
    <property type="term" value="F:metalloendopeptidase activity"/>
    <property type="evidence" value="ECO:0007669"/>
    <property type="project" value="InterPro"/>
</dbReference>
<keyword evidence="3" id="KW-0378">Hydrolase</keyword>
<evidence type="ECO:0000313" key="5">
    <source>
        <dbReference type="EMBL" id="BAU28939.1"/>
    </source>
</evidence>
<keyword evidence="4" id="KW-0862">Zinc</keyword>
<dbReference type="PANTHER" id="PTHR10201">
    <property type="entry name" value="MATRIX METALLOPROTEINASE"/>
    <property type="match status" value="1"/>
</dbReference>
<keyword evidence="6" id="KW-1185">Reference proteome</keyword>
<dbReference type="AlphaFoldDB" id="A0A0U4WKB6"/>
<reference evidence="5 6" key="1">
    <citation type="submission" date="2015-12" db="EMBL/GenBank/DDBJ databases">
        <title>Genome sequence of Aneurinibacillus soli.</title>
        <authorList>
            <person name="Lee J.S."/>
            <person name="Lee K.C."/>
            <person name="Kim K.K."/>
            <person name="Lee B.W."/>
        </authorList>
    </citation>
    <scope>NUCLEOTIDE SEQUENCE [LARGE SCALE GENOMIC DNA]</scope>
    <source>
        <strain evidence="5 6">CB4</strain>
    </source>
</reference>
<evidence type="ECO:0000256" key="2">
    <source>
        <dbReference type="ARBA" id="ARBA00022723"/>
    </source>
</evidence>
<gene>
    <name evidence="5" type="ORF">CB4_03116</name>
</gene>
<dbReference type="GO" id="GO:0031012">
    <property type="term" value="C:extracellular matrix"/>
    <property type="evidence" value="ECO:0007669"/>
    <property type="project" value="InterPro"/>
</dbReference>
<dbReference type="InterPro" id="IPR021190">
    <property type="entry name" value="Pept_M10A"/>
</dbReference>
<evidence type="ECO:0000256" key="3">
    <source>
        <dbReference type="ARBA" id="ARBA00022801"/>
    </source>
</evidence>
<dbReference type="OrthoDB" id="2942003at2"/>
<evidence type="ECO:0000256" key="4">
    <source>
        <dbReference type="ARBA" id="ARBA00022833"/>
    </source>
</evidence>
<accession>A0A0U4WKB6</accession>
<evidence type="ECO:0000256" key="1">
    <source>
        <dbReference type="ARBA" id="ARBA00022670"/>
    </source>
</evidence>
<dbReference type="Proteomes" id="UP000217696">
    <property type="component" value="Chromosome"/>
</dbReference>
<dbReference type="KEGG" id="asoc:CB4_03116"/>
<dbReference type="InterPro" id="IPR024079">
    <property type="entry name" value="MetalloPept_cat_dom_sf"/>
</dbReference>
<proteinExistence type="predicted"/>
<dbReference type="RefSeq" id="WP_096466631.1">
    <property type="nucleotide sequence ID" value="NZ_AP017312.1"/>
</dbReference>
<organism evidence="5 6">
    <name type="scientific">Aneurinibacillus soli</name>
    <dbReference type="NCBI Taxonomy" id="1500254"/>
    <lineage>
        <taxon>Bacteria</taxon>
        <taxon>Bacillati</taxon>
        <taxon>Bacillota</taxon>
        <taxon>Bacilli</taxon>
        <taxon>Bacillales</taxon>
        <taxon>Paenibacillaceae</taxon>
        <taxon>Aneurinibacillus group</taxon>
        <taxon>Aneurinibacillus</taxon>
    </lineage>
</organism>